<keyword evidence="4" id="KW-0472">Membrane</keyword>
<dbReference type="PRINTS" id="PR00260">
    <property type="entry name" value="CHEMTRNSDUCR"/>
</dbReference>
<dbReference type="SUPFAM" id="SSF141371">
    <property type="entry name" value="PilZ domain-like"/>
    <property type="match status" value="1"/>
</dbReference>
<dbReference type="Gene3D" id="6.10.340.10">
    <property type="match status" value="1"/>
</dbReference>
<keyword evidence="8" id="KW-1185">Reference proteome</keyword>
<dbReference type="Gene3D" id="1.10.287.950">
    <property type="entry name" value="Methyl-accepting chemotaxis protein"/>
    <property type="match status" value="1"/>
</dbReference>
<dbReference type="AlphaFoldDB" id="A0A858R3G3"/>
<protein>
    <submittedName>
        <fullName evidence="7">HAMP domain-containing protein</fullName>
    </submittedName>
</protein>
<dbReference type="InterPro" id="IPR003660">
    <property type="entry name" value="HAMP_dom"/>
</dbReference>
<sequence>MVLVLGFAVAQMSRALGELRAASGAERLERVALAVQELVWAVGAERDGLNLLAGNPRAATDALKGAVPRDRAETDRRLKALLAEMGDNLAAPELAKAAQGLRDAKAKLDAQRAALDKALAAGGSVPFDLRRDWLPTANGVADATLALWGAALESGGAALGGDLRAGFHLAEDLMLVAEFASRERGLLAGVVAGGLPLTPAQLDQVSRAHGRIEGAWESFGGGMGRFPSLTPAAEGIRERYFGQVDALRRRLMEASAKNLDYPAPATDWFALAAQGIEAMAAASRELSVQVDERVEAAKAAARLNIALALAVLGVAAGLGLASGFVIVRQVVQPLRGMTKAMARLADGDWAVTVPGQDRRDEIGAMAQAVLVFQRQGLERAQLLAEQEGSRAAAERVRREALQLMAGTVEGETRQAVGLVAERTAAMAEAATAMAGSARHVQDNSQGVAAAAEEALATAQAVATATEQLTASIQEIASQVTLATQVSGGAVRKGEEAAGIIGSLADSVGQIGMVAELIRGIAEQTNLLALNATIEAARAGEAGRGFAIVAAEVKSLASQTAQATADIGVKLAEISDITGASVSAVRDMGGAIRNMDEVSTAIAAAMEQQSAATQEIARNVAQTAEAARDVAHCITQVSGEAATSGERAQQVQAIAGELSDSITALCETLIRVVRTSTTEVDRRGGPRYRLDRPGTLELGPGTHPVQVIDISDGGALVAGAPDLPVGGNGLLRLDGTPALPFTVLAQAAKGTNLRFAGDAGPAVRALVRDLVPMAEAG</sequence>
<name>A0A858R3G3_9PROT</name>
<dbReference type="Pfam" id="PF00672">
    <property type="entry name" value="HAMP"/>
    <property type="match status" value="1"/>
</dbReference>
<feature type="transmembrane region" description="Helical" evidence="4">
    <location>
        <begin position="305"/>
        <end position="327"/>
    </location>
</feature>
<reference evidence="7" key="1">
    <citation type="submission" date="2020-04" db="EMBL/GenBank/DDBJ databases">
        <title>A desert anoxygenic phototrophic bacterium fixes CO2 using RubisCO under aerobic conditions.</title>
        <authorList>
            <person name="Tang K."/>
        </authorList>
    </citation>
    <scope>NUCLEOTIDE SEQUENCE [LARGE SCALE GENOMIC DNA]</scope>
    <source>
        <strain evidence="7">MIMtkB3</strain>
    </source>
</reference>
<dbReference type="Pfam" id="PF07238">
    <property type="entry name" value="PilZ"/>
    <property type="match status" value="1"/>
</dbReference>
<dbReference type="PROSITE" id="PS50885">
    <property type="entry name" value="HAMP"/>
    <property type="match status" value="1"/>
</dbReference>
<evidence type="ECO:0000259" key="6">
    <source>
        <dbReference type="PROSITE" id="PS50885"/>
    </source>
</evidence>
<evidence type="ECO:0000256" key="4">
    <source>
        <dbReference type="SAM" id="Phobius"/>
    </source>
</evidence>
<dbReference type="GO" id="GO:0035438">
    <property type="term" value="F:cyclic-di-GMP binding"/>
    <property type="evidence" value="ECO:0007669"/>
    <property type="project" value="InterPro"/>
</dbReference>
<keyword evidence="1 3" id="KW-0807">Transducer</keyword>
<keyword evidence="4" id="KW-0812">Transmembrane</keyword>
<evidence type="ECO:0000313" key="7">
    <source>
        <dbReference type="EMBL" id="QJE71935.1"/>
    </source>
</evidence>
<dbReference type="Pfam" id="PF00015">
    <property type="entry name" value="MCPsignal"/>
    <property type="match status" value="1"/>
</dbReference>
<dbReference type="SMART" id="SM00283">
    <property type="entry name" value="MA"/>
    <property type="match status" value="1"/>
</dbReference>
<dbReference type="KEGG" id="acru:HHL28_01335"/>
<dbReference type="InterPro" id="IPR009875">
    <property type="entry name" value="PilZ_domain"/>
</dbReference>
<feature type="domain" description="Methyl-accepting transducer" evidence="5">
    <location>
        <begin position="422"/>
        <end position="658"/>
    </location>
</feature>
<dbReference type="GO" id="GO:0006935">
    <property type="term" value="P:chemotaxis"/>
    <property type="evidence" value="ECO:0007669"/>
    <property type="project" value="InterPro"/>
</dbReference>
<dbReference type="SMART" id="SM00304">
    <property type="entry name" value="HAMP"/>
    <property type="match status" value="1"/>
</dbReference>
<dbReference type="Proteomes" id="UP000501891">
    <property type="component" value="Chromosome"/>
</dbReference>
<proteinExistence type="inferred from homology"/>
<evidence type="ECO:0000256" key="2">
    <source>
        <dbReference type="ARBA" id="ARBA00029447"/>
    </source>
</evidence>
<evidence type="ECO:0000256" key="1">
    <source>
        <dbReference type="ARBA" id="ARBA00023224"/>
    </source>
</evidence>
<dbReference type="PANTHER" id="PTHR32089">
    <property type="entry name" value="METHYL-ACCEPTING CHEMOTAXIS PROTEIN MCPB"/>
    <property type="match status" value="1"/>
</dbReference>
<dbReference type="InterPro" id="IPR004090">
    <property type="entry name" value="Chemotax_Me-accpt_rcpt"/>
</dbReference>
<organism evidence="7 8">
    <name type="scientific">Aerophototrophica crusticola</name>
    <dbReference type="NCBI Taxonomy" id="1709002"/>
    <lineage>
        <taxon>Bacteria</taxon>
        <taxon>Pseudomonadati</taxon>
        <taxon>Pseudomonadota</taxon>
        <taxon>Alphaproteobacteria</taxon>
        <taxon>Rhodospirillales</taxon>
        <taxon>Rhodospirillaceae</taxon>
        <taxon>Aerophototrophica</taxon>
    </lineage>
</organism>
<dbReference type="GO" id="GO:0004888">
    <property type="term" value="F:transmembrane signaling receptor activity"/>
    <property type="evidence" value="ECO:0007669"/>
    <property type="project" value="InterPro"/>
</dbReference>
<feature type="domain" description="HAMP" evidence="6">
    <location>
        <begin position="328"/>
        <end position="381"/>
    </location>
</feature>
<dbReference type="InterPro" id="IPR004089">
    <property type="entry name" value="MCPsignal_dom"/>
</dbReference>
<evidence type="ECO:0000256" key="3">
    <source>
        <dbReference type="PROSITE-ProRule" id="PRU00284"/>
    </source>
</evidence>
<evidence type="ECO:0000259" key="5">
    <source>
        <dbReference type="PROSITE" id="PS50111"/>
    </source>
</evidence>
<comment type="similarity">
    <text evidence="2">Belongs to the methyl-accepting chemotaxis (MCP) protein family.</text>
</comment>
<dbReference type="GO" id="GO:0016020">
    <property type="term" value="C:membrane"/>
    <property type="evidence" value="ECO:0007669"/>
    <property type="project" value="InterPro"/>
</dbReference>
<dbReference type="SUPFAM" id="SSF58104">
    <property type="entry name" value="Methyl-accepting chemotaxis protein (MCP) signaling domain"/>
    <property type="match status" value="1"/>
</dbReference>
<keyword evidence="4" id="KW-1133">Transmembrane helix</keyword>
<dbReference type="PROSITE" id="PS50111">
    <property type="entry name" value="CHEMOTAXIS_TRANSDUC_2"/>
    <property type="match status" value="1"/>
</dbReference>
<dbReference type="EMBL" id="CP051775">
    <property type="protein sequence ID" value="QJE71935.1"/>
    <property type="molecule type" value="Genomic_DNA"/>
</dbReference>
<gene>
    <name evidence="7" type="ORF">HHL28_01335</name>
</gene>
<dbReference type="GO" id="GO:0007165">
    <property type="term" value="P:signal transduction"/>
    <property type="evidence" value="ECO:0007669"/>
    <property type="project" value="UniProtKB-KW"/>
</dbReference>
<accession>A0A858R3G3</accession>
<dbReference type="PANTHER" id="PTHR32089:SF112">
    <property type="entry name" value="LYSOZYME-LIKE PROTEIN-RELATED"/>
    <property type="match status" value="1"/>
</dbReference>
<evidence type="ECO:0000313" key="8">
    <source>
        <dbReference type="Proteomes" id="UP000501891"/>
    </source>
</evidence>
<dbReference type="CDD" id="cd06225">
    <property type="entry name" value="HAMP"/>
    <property type="match status" value="1"/>
</dbReference>